<dbReference type="EMBL" id="BAAAPC010000014">
    <property type="protein sequence ID" value="GAA2004130.1"/>
    <property type="molecule type" value="Genomic_DNA"/>
</dbReference>
<name>A0ABN2TBU3_9ACTN</name>
<protein>
    <submittedName>
        <fullName evidence="2">NAD(P)H-dependent oxidoreductase</fullName>
    </submittedName>
</protein>
<feature type="domain" description="NADPH-dependent FMN reductase-like" evidence="1">
    <location>
        <begin position="12"/>
        <end position="151"/>
    </location>
</feature>
<dbReference type="Gene3D" id="3.40.50.360">
    <property type="match status" value="1"/>
</dbReference>
<dbReference type="Proteomes" id="UP001501585">
    <property type="component" value="Unassembled WGS sequence"/>
</dbReference>
<dbReference type="InterPro" id="IPR050712">
    <property type="entry name" value="NAD(P)H-dep_reductase"/>
</dbReference>
<dbReference type="InterPro" id="IPR029039">
    <property type="entry name" value="Flavoprotein-like_sf"/>
</dbReference>
<proteinExistence type="predicted"/>
<keyword evidence="3" id="KW-1185">Reference proteome</keyword>
<dbReference type="PANTHER" id="PTHR30543:SF21">
    <property type="entry name" value="NAD(P)H-DEPENDENT FMN REDUCTASE LOT6"/>
    <property type="match status" value="1"/>
</dbReference>
<dbReference type="Pfam" id="PF03358">
    <property type="entry name" value="FMN_red"/>
    <property type="match status" value="1"/>
</dbReference>
<comment type="caution">
    <text evidence="2">The sequence shown here is derived from an EMBL/GenBank/DDBJ whole genome shotgun (WGS) entry which is preliminary data.</text>
</comment>
<organism evidence="2 3">
    <name type="scientific">Nocardiopsis rhodophaea</name>
    <dbReference type="NCBI Taxonomy" id="280238"/>
    <lineage>
        <taxon>Bacteria</taxon>
        <taxon>Bacillati</taxon>
        <taxon>Actinomycetota</taxon>
        <taxon>Actinomycetes</taxon>
        <taxon>Streptosporangiales</taxon>
        <taxon>Nocardiopsidaceae</taxon>
        <taxon>Nocardiopsis</taxon>
    </lineage>
</organism>
<evidence type="ECO:0000259" key="1">
    <source>
        <dbReference type="Pfam" id="PF03358"/>
    </source>
</evidence>
<accession>A0ABN2TBU3</accession>
<gene>
    <name evidence="2" type="ORF">GCM10009799_34180</name>
</gene>
<dbReference type="PANTHER" id="PTHR30543">
    <property type="entry name" value="CHROMATE REDUCTASE"/>
    <property type="match status" value="1"/>
</dbReference>
<evidence type="ECO:0000313" key="3">
    <source>
        <dbReference type="Proteomes" id="UP001501585"/>
    </source>
</evidence>
<evidence type="ECO:0000313" key="2">
    <source>
        <dbReference type="EMBL" id="GAA2004130.1"/>
    </source>
</evidence>
<dbReference type="InterPro" id="IPR005025">
    <property type="entry name" value="FMN_Rdtase-like_dom"/>
</dbReference>
<reference evidence="2 3" key="1">
    <citation type="journal article" date="2019" name="Int. J. Syst. Evol. Microbiol.">
        <title>The Global Catalogue of Microorganisms (GCM) 10K type strain sequencing project: providing services to taxonomists for standard genome sequencing and annotation.</title>
        <authorList>
            <consortium name="The Broad Institute Genomics Platform"/>
            <consortium name="The Broad Institute Genome Sequencing Center for Infectious Disease"/>
            <person name="Wu L."/>
            <person name="Ma J."/>
        </authorList>
    </citation>
    <scope>NUCLEOTIDE SEQUENCE [LARGE SCALE GENOMIC DNA]</scope>
    <source>
        <strain evidence="2 3">JCM 15313</strain>
    </source>
</reference>
<sequence length="198" mass="22097">MEETRTADRRLRVAVIIGSTRKGRFAPTAATWFASLARRREDLEVDVIDLARTGLPEVLAEDGDPRPTAVSQLSPWLTEADAFVVVTPEYNQSFPGALKNAIDWFNDEWRAKPVAFVAYGGESGGRHAVAQLRLVFTEVEAVTVRDIVSISDHQRRYDDQGRPAAPRGCDSAAARVLDRLTWWGRALSGYRDLHPYES</sequence>
<dbReference type="SUPFAM" id="SSF52218">
    <property type="entry name" value="Flavoproteins"/>
    <property type="match status" value="1"/>
</dbReference>
<dbReference type="RefSeq" id="WP_344163714.1">
    <property type="nucleotide sequence ID" value="NZ_BAAAPC010000014.1"/>
</dbReference>